<protein>
    <recommendedName>
        <fullName evidence="3">Coilin</fullName>
    </recommendedName>
</protein>
<reference evidence="2" key="1">
    <citation type="submission" date="2015-04" db="EMBL/GenBank/DDBJ databases">
        <title>The genome sequence of the plant pathogenic Rhizarian Plasmodiophora brassicae reveals insights in its biotrophic life cycle and the origin of chitin synthesis.</title>
        <authorList>
            <person name="Schwelm A."/>
            <person name="Fogelqvist J."/>
            <person name="Knaust A."/>
            <person name="Julke S."/>
            <person name="Lilja T."/>
            <person name="Dhandapani V."/>
            <person name="Bonilla-Rosso G."/>
            <person name="Karlsson M."/>
            <person name="Shevchenko A."/>
            <person name="Choi S.R."/>
            <person name="Kim H.G."/>
            <person name="Park J.Y."/>
            <person name="Lim Y.P."/>
            <person name="Ludwig-Muller J."/>
            <person name="Dixelius C."/>
        </authorList>
    </citation>
    <scope>NUCLEOTIDE SEQUENCE</scope>
    <source>
        <tissue evidence="2">Potato root galls</tissue>
    </source>
</reference>
<organism evidence="2">
    <name type="scientific">Spongospora subterranea</name>
    <dbReference type="NCBI Taxonomy" id="70186"/>
    <lineage>
        <taxon>Eukaryota</taxon>
        <taxon>Sar</taxon>
        <taxon>Rhizaria</taxon>
        <taxon>Endomyxa</taxon>
        <taxon>Phytomyxea</taxon>
        <taxon>Plasmodiophorida</taxon>
        <taxon>Plasmodiophoridae</taxon>
        <taxon>Spongospora</taxon>
    </lineage>
</organism>
<evidence type="ECO:0008006" key="3">
    <source>
        <dbReference type="Google" id="ProtNLM"/>
    </source>
</evidence>
<dbReference type="PANTHER" id="PTHR15197">
    <property type="entry name" value="COILIN P80"/>
    <property type="match status" value="1"/>
</dbReference>
<dbReference type="GO" id="GO:0030620">
    <property type="term" value="F:U2 snRNA binding"/>
    <property type="evidence" value="ECO:0007669"/>
    <property type="project" value="TreeGrafter"/>
</dbReference>
<proteinExistence type="predicted"/>
<sequence>TPWRICTPCIINPTVRPRRRYRHMTPTKRIRLTFATDKPGLQLPRSSLLLLSNLPRVSDVCRLIRGRYFNDVADVEINLELGSFTIEHDQDANIIRDEDTVTVLVSSIQSGTGSSSSSPITERTVDERLLEMEKKANGKLWAKESKKNLVKTRTKTTPSKTKPKRLEKDVIMNPVEIEIVNETAAFGNVADSKQALDEKSLKKIAKHKERRLRQRLGKKQPSKLMKTAGSKKPKDAVGSIRNQDLDTREGQSNAENDVKEGNSDMNVGPVAMGNQKRKRKASTIVDGSMATQRPTFSRITISDSSAMLPRGHFRFGETAVVPVNDAPERVAPVGMNVERAKRMGSFTFPIKDPTSATCADEQPEQAPGSGGDNLPNIGTDAQEDEIEESYDQARLKSTMAVRGEHFFAPRTLSYFGVQEDVEEECAVDTDFQTLCSTAVSVVSIQQISVGSTIAFKRFELVSWTPQLSAFEQYIVESVDLNTKIVTLLNSDQVSVEYSFSDMTDVRLISGELRQQDPDVDDDIFAALQAKKAQLSAIQVPSDVVCTSSQSNL</sequence>
<accession>A0A0H5QLW8</accession>
<dbReference type="InterPro" id="IPR024822">
    <property type="entry name" value="Coilin"/>
</dbReference>
<dbReference type="AlphaFoldDB" id="A0A0H5QLW8"/>
<dbReference type="PANTHER" id="PTHR15197:SF0">
    <property type="entry name" value="COILIN"/>
    <property type="match status" value="1"/>
</dbReference>
<evidence type="ECO:0000256" key="1">
    <source>
        <dbReference type="SAM" id="MobiDB-lite"/>
    </source>
</evidence>
<dbReference type="GO" id="GO:0000387">
    <property type="term" value="P:spliceosomal snRNP assembly"/>
    <property type="evidence" value="ECO:0007669"/>
    <property type="project" value="TreeGrafter"/>
</dbReference>
<feature type="compositionally biased region" description="Basic residues" evidence="1">
    <location>
        <begin position="205"/>
        <end position="221"/>
    </location>
</feature>
<evidence type="ECO:0000313" key="2">
    <source>
        <dbReference type="EMBL" id="CRZ03160.1"/>
    </source>
</evidence>
<feature type="region of interest" description="Disordered" evidence="1">
    <location>
        <begin position="205"/>
        <end position="284"/>
    </location>
</feature>
<feature type="region of interest" description="Disordered" evidence="1">
    <location>
        <begin position="352"/>
        <end position="379"/>
    </location>
</feature>
<name>A0A0H5QLW8_9EUKA</name>
<feature type="non-terminal residue" evidence="2">
    <location>
        <position position="1"/>
    </location>
</feature>
<dbReference type="GO" id="GO:0030619">
    <property type="term" value="F:U1 snRNA binding"/>
    <property type="evidence" value="ECO:0007669"/>
    <property type="project" value="TreeGrafter"/>
</dbReference>
<dbReference type="GO" id="GO:0015030">
    <property type="term" value="C:Cajal body"/>
    <property type="evidence" value="ECO:0007669"/>
    <property type="project" value="TreeGrafter"/>
</dbReference>
<dbReference type="EMBL" id="HACM01002718">
    <property type="protein sequence ID" value="CRZ03160.1"/>
    <property type="molecule type" value="Transcribed_RNA"/>
</dbReference>